<evidence type="ECO:0000313" key="3">
    <source>
        <dbReference type="Proteomes" id="UP000527315"/>
    </source>
</evidence>
<dbReference type="InterPro" id="IPR050698">
    <property type="entry name" value="MBL"/>
</dbReference>
<dbReference type="Gene3D" id="3.60.15.10">
    <property type="entry name" value="Ribonuclease Z/Hydroxyacylglutathione hydrolase-like"/>
    <property type="match status" value="1"/>
</dbReference>
<dbReference type="Proteomes" id="UP000527315">
    <property type="component" value="Unassembled WGS sequence"/>
</dbReference>
<sequence>MRFLEDNGLRIFNGSSIAIDCAKPKDGELAVITHAHSDHIFSGKSFNGSVLASHETLELLNGRLGSAKPVGKRFSEKAEFEGSEISLESSCHVLGSAQVIIEGEKKVVVTSDFQLQESLMLPKAQVHSADILVIESTFGLPEFEFPKRERIYGEIGKWVEANAGDGKFTVLAGYSLGKAQELCKILSQYSQQVPLVHEKVFEFNKKYESLGVKLGGFELLNHNLKDFNVAILPPHIVSRELLQALHFSTGRKVVAGIATGWQSYNNAFSKIFPLSDHADFEQLVHYVKESGAKKVFTTHGFAKEFAKHLGRKLGVQAKPLDSKCQKTLEEFCD</sequence>
<dbReference type="Proteomes" id="UP000590964">
    <property type="component" value="Unassembled WGS sequence"/>
</dbReference>
<evidence type="ECO:0000313" key="4">
    <source>
        <dbReference type="Proteomes" id="UP000590964"/>
    </source>
</evidence>
<dbReference type="GO" id="GO:0004521">
    <property type="term" value="F:RNA endonuclease activity"/>
    <property type="evidence" value="ECO:0007669"/>
    <property type="project" value="TreeGrafter"/>
</dbReference>
<organism evidence="1 4">
    <name type="scientific">Candidatus Iainarchaeum sp</name>
    <dbReference type="NCBI Taxonomy" id="3101447"/>
    <lineage>
        <taxon>Archaea</taxon>
        <taxon>Candidatus Iainarchaeota</taxon>
        <taxon>Candidatus Iainarchaeia</taxon>
        <taxon>Candidatus Iainarchaeales</taxon>
        <taxon>Candidatus Iainarchaeaceae</taxon>
        <taxon>Candidatus Iainarchaeum</taxon>
    </lineage>
</organism>
<reference evidence="1 3" key="1">
    <citation type="journal article" date="2020" name="bioRxiv">
        <title>A rank-normalized archaeal taxonomy based on genome phylogeny resolves widespread incomplete and uneven classifications.</title>
        <authorList>
            <person name="Rinke C."/>
            <person name="Chuvochina M."/>
            <person name="Mussig A.J."/>
            <person name="Chaumeil P.-A."/>
            <person name="Waite D.W."/>
            <person name="Whitman W.B."/>
            <person name="Parks D.H."/>
            <person name="Hugenholtz P."/>
        </authorList>
    </citation>
    <scope>NUCLEOTIDE SEQUENCE</scope>
    <source>
        <strain evidence="1">UBA10191</strain>
    </source>
</reference>
<dbReference type="PANTHER" id="PTHR11203:SF49">
    <property type="entry name" value="BLL1145 PROTEIN"/>
    <property type="match status" value="1"/>
</dbReference>
<dbReference type="AlphaFoldDB" id="A0A7J4JX07"/>
<gene>
    <name evidence="1" type="ORF">HA222_02620</name>
    <name evidence="2" type="ORF">HA227_00785</name>
</gene>
<protein>
    <recommendedName>
        <fullName evidence="5">Exonuclease</fullName>
    </recommendedName>
</protein>
<dbReference type="EMBL" id="DUFJ01000019">
    <property type="protein sequence ID" value="HIH32765.1"/>
    <property type="molecule type" value="Genomic_DNA"/>
</dbReference>
<name>A0A7J4JX07_9ARCH</name>
<evidence type="ECO:0008006" key="5">
    <source>
        <dbReference type="Google" id="ProtNLM"/>
    </source>
</evidence>
<dbReference type="InterPro" id="IPR036866">
    <property type="entry name" value="RibonucZ/Hydroxyglut_hydro"/>
</dbReference>
<dbReference type="SUPFAM" id="SSF56281">
    <property type="entry name" value="Metallo-hydrolase/oxidoreductase"/>
    <property type="match status" value="1"/>
</dbReference>
<dbReference type="EMBL" id="DUFW01000040">
    <property type="protein sequence ID" value="HIH21530.1"/>
    <property type="molecule type" value="Genomic_DNA"/>
</dbReference>
<comment type="caution">
    <text evidence="1">The sequence shown here is derived from an EMBL/GenBank/DDBJ whole genome shotgun (WGS) entry which is preliminary data.</text>
</comment>
<evidence type="ECO:0000313" key="2">
    <source>
        <dbReference type="EMBL" id="HIH32765.1"/>
    </source>
</evidence>
<proteinExistence type="predicted"/>
<evidence type="ECO:0000313" key="1">
    <source>
        <dbReference type="EMBL" id="HIH21530.1"/>
    </source>
</evidence>
<accession>A0A7J4JX07</accession>
<dbReference type="PANTHER" id="PTHR11203">
    <property type="entry name" value="CLEAVAGE AND POLYADENYLATION SPECIFICITY FACTOR FAMILY MEMBER"/>
    <property type="match status" value="1"/>
</dbReference>